<evidence type="ECO:0000256" key="7">
    <source>
        <dbReference type="ARBA" id="ARBA00023212"/>
    </source>
</evidence>
<evidence type="ECO:0000256" key="5">
    <source>
        <dbReference type="ARBA" id="ARBA00022840"/>
    </source>
</evidence>
<feature type="compositionally biased region" description="Polar residues" evidence="12">
    <location>
        <begin position="8"/>
        <end position="17"/>
    </location>
</feature>
<dbReference type="AlphaFoldDB" id="A0A7S0NK04"/>
<evidence type="ECO:0000256" key="8">
    <source>
        <dbReference type="ARBA" id="ARBA00061030"/>
    </source>
</evidence>
<feature type="region of interest" description="Disordered" evidence="12">
    <location>
        <begin position="747"/>
        <end position="797"/>
    </location>
</feature>
<organism evidence="14">
    <name type="scientific">Micromonas pusilla</name>
    <name type="common">Picoplanktonic green alga</name>
    <name type="synonym">Chromulina pusilla</name>
    <dbReference type="NCBI Taxonomy" id="38833"/>
    <lineage>
        <taxon>Eukaryota</taxon>
        <taxon>Viridiplantae</taxon>
        <taxon>Chlorophyta</taxon>
        <taxon>Mamiellophyceae</taxon>
        <taxon>Mamiellales</taxon>
        <taxon>Mamiellaceae</taxon>
        <taxon>Micromonas</taxon>
    </lineage>
</organism>
<dbReference type="InterPro" id="IPR019821">
    <property type="entry name" value="Kinesin_motor_CS"/>
</dbReference>
<reference evidence="14" key="1">
    <citation type="submission" date="2021-01" db="EMBL/GenBank/DDBJ databases">
        <authorList>
            <person name="Corre E."/>
            <person name="Pelletier E."/>
            <person name="Niang G."/>
            <person name="Scheremetjew M."/>
            <person name="Finn R."/>
            <person name="Kale V."/>
            <person name="Holt S."/>
            <person name="Cochrane G."/>
            <person name="Meng A."/>
            <person name="Brown T."/>
            <person name="Cohen L."/>
        </authorList>
    </citation>
    <scope>NUCLEOTIDE SEQUENCE</scope>
    <source>
        <strain evidence="14">CCMP1723</strain>
    </source>
</reference>
<feature type="compositionally biased region" description="Low complexity" evidence="12">
    <location>
        <begin position="770"/>
        <end position="786"/>
    </location>
</feature>
<feature type="region of interest" description="Disordered" evidence="12">
    <location>
        <begin position="152"/>
        <end position="193"/>
    </location>
</feature>
<dbReference type="GO" id="GO:0007019">
    <property type="term" value="P:microtubule depolymerization"/>
    <property type="evidence" value="ECO:0007669"/>
    <property type="project" value="TreeGrafter"/>
</dbReference>
<dbReference type="InterPro" id="IPR036961">
    <property type="entry name" value="Kinesin_motor_dom_sf"/>
</dbReference>
<dbReference type="GO" id="GO:0005524">
    <property type="term" value="F:ATP binding"/>
    <property type="evidence" value="ECO:0007669"/>
    <property type="project" value="UniProtKB-UniRule"/>
</dbReference>
<dbReference type="SMART" id="SM00129">
    <property type="entry name" value="KISc"/>
    <property type="match status" value="1"/>
</dbReference>
<evidence type="ECO:0000256" key="4">
    <source>
        <dbReference type="ARBA" id="ARBA00022741"/>
    </source>
</evidence>
<sequence>MPALANGASKTNAQTADAQPGRIRQWLNKAGLVKYFDGFNKMTESQFASLMMQDYPKHGVSDMADKQKLFRLLKTVNAQENIAAPPTAANVAPAEKTPVATRATAPADDLEPLLVSPADEDLLSEAVGLAGDVLATPAGLLDVHGGDDADDDLLGDVDIDPAKADADANDPKTKPFVPSPSLSNKSRSSPVDRLSELSGRFAAVQGETAVAAAAKAAAEQPRIRVVVRKRPLNKKETATDQEDIVTMDRDASGGPEGTGLSAGQLTLWEPRQKVDLTQYTEKHEFLFDDVYPEDVDNDEIYRTTVHPLIGTIFNRCKVTCFAYGQTGSGKTYTMSPLPTRAAGEILAELAQPYNEGLVLWVSFFEIYGGKVYDLLNGRKKLVIREDARQQMCVVGLQEFEVDNVELVERLIEHGTAARCTGSTGANSESSRSHAILQLSLKQRYDDAADVAKMPPSVARQIKAKENANHALIHGKFSFIDLAGSERGADTDQNDRQTRLEGAEINKSLLALKECIRALDMGSNHVPFRGSKLTEVLRDSFLGDSRTVMIANISPATGSCEHTLNTLRYAYRVKELRGEGAGLKRNACVTGVAGKLAPDGVTPIARGASLNATDLAASTAQAAGDGSDGGSGADAKRRGRARPQSAAPAASLARTSSLTLAASERTATLAAPKEEKTATDPRTQAFDPRVHAKNRADAAERKAAANDRRRQAAQERRTRAEAEKAAKVAAKMARMAGEDAEAANAEVLRRSGNFGTLEPRSTEGTPRRTRPTTAPPARTTPVKSAATTPPPPASASTRVKAPLAAVTEASASAVAAAKATAAAEGRGPPVDMNEMVKAHDDLINVILEEEEEVIAAHRGQIEETMELIKTEMALLADVDKPGSAIDQYVDRLSRVLAQKAESIAKLRERVATFQTHLREEEVLSRTVGLH</sequence>
<keyword evidence="2" id="KW-0963">Cytoplasm</keyword>
<comment type="similarity">
    <text evidence="8">Belongs to the TRAFAC class myosin-kinesin ATPase superfamily. Kinesin family. KIN-13 subfamily.</text>
</comment>
<feature type="region of interest" description="Disordered" evidence="12">
    <location>
        <begin position="666"/>
        <end position="725"/>
    </location>
</feature>
<keyword evidence="6 9" id="KW-0505">Motor protein</keyword>
<dbReference type="GO" id="GO:1903338">
    <property type="term" value="P:regulation of cell wall organization or biogenesis"/>
    <property type="evidence" value="ECO:0007669"/>
    <property type="project" value="UniProtKB-ARBA"/>
</dbReference>
<dbReference type="PRINTS" id="PR00380">
    <property type="entry name" value="KINESINHEAVY"/>
</dbReference>
<dbReference type="GO" id="GO:0005874">
    <property type="term" value="C:microtubule"/>
    <property type="evidence" value="ECO:0007669"/>
    <property type="project" value="UniProtKB-KW"/>
</dbReference>
<feature type="compositionally biased region" description="Low complexity" evidence="12">
    <location>
        <begin position="641"/>
        <end position="654"/>
    </location>
</feature>
<keyword evidence="7" id="KW-0206">Cytoskeleton</keyword>
<evidence type="ECO:0000256" key="6">
    <source>
        <dbReference type="ARBA" id="ARBA00023175"/>
    </source>
</evidence>
<dbReference type="InterPro" id="IPR027417">
    <property type="entry name" value="P-loop_NTPase"/>
</dbReference>
<dbReference type="GO" id="GO:0008017">
    <property type="term" value="F:microtubule binding"/>
    <property type="evidence" value="ECO:0007669"/>
    <property type="project" value="InterPro"/>
</dbReference>
<feature type="compositionally biased region" description="Basic and acidic residues" evidence="12">
    <location>
        <begin position="160"/>
        <end position="173"/>
    </location>
</feature>
<evidence type="ECO:0000259" key="13">
    <source>
        <dbReference type="PROSITE" id="PS50067"/>
    </source>
</evidence>
<evidence type="ECO:0000256" key="9">
    <source>
        <dbReference type="PROSITE-ProRule" id="PRU00283"/>
    </source>
</evidence>
<proteinExistence type="inferred from homology"/>
<dbReference type="GO" id="GO:0007018">
    <property type="term" value="P:microtubule-based movement"/>
    <property type="evidence" value="ECO:0007669"/>
    <property type="project" value="InterPro"/>
</dbReference>
<dbReference type="GO" id="GO:0003777">
    <property type="term" value="F:microtubule motor activity"/>
    <property type="evidence" value="ECO:0007669"/>
    <property type="project" value="InterPro"/>
</dbReference>
<comment type="subcellular location">
    <subcellularLocation>
        <location evidence="1">Cytoplasm</location>
        <location evidence="1">Cytoskeleton</location>
    </subcellularLocation>
</comment>
<keyword evidence="4 9" id="KW-0547">Nucleotide-binding</keyword>
<evidence type="ECO:0000256" key="2">
    <source>
        <dbReference type="ARBA" id="ARBA00022490"/>
    </source>
</evidence>
<protein>
    <recommendedName>
        <fullName evidence="10">Kinesin-like protein</fullName>
    </recommendedName>
</protein>
<feature type="compositionally biased region" description="Low complexity" evidence="12">
    <location>
        <begin position="179"/>
        <end position="189"/>
    </location>
</feature>
<dbReference type="CDD" id="cd01367">
    <property type="entry name" value="KISc_KIF2_like"/>
    <property type="match status" value="1"/>
</dbReference>
<feature type="binding site" evidence="9">
    <location>
        <begin position="324"/>
        <end position="331"/>
    </location>
    <ligand>
        <name>ATP</name>
        <dbReference type="ChEBI" id="CHEBI:30616"/>
    </ligand>
</feature>
<dbReference type="PANTHER" id="PTHR47971">
    <property type="entry name" value="KINESIN-RELATED PROTEIN 6"/>
    <property type="match status" value="1"/>
</dbReference>
<feature type="region of interest" description="Disordered" evidence="12">
    <location>
        <begin position="619"/>
        <end position="654"/>
    </location>
</feature>
<dbReference type="EMBL" id="HBEQ01007327">
    <property type="protein sequence ID" value="CAD8518405.1"/>
    <property type="molecule type" value="Transcribed_RNA"/>
</dbReference>
<dbReference type="Pfam" id="PF00225">
    <property type="entry name" value="Kinesin"/>
    <property type="match status" value="1"/>
</dbReference>
<feature type="domain" description="Kinesin motor" evidence="13">
    <location>
        <begin position="222"/>
        <end position="575"/>
    </location>
</feature>
<name>A0A7S0NK04_MICPS</name>
<evidence type="ECO:0000256" key="10">
    <source>
        <dbReference type="RuleBase" id="RU000394"/>
    </source>
</evidence>
<accession>A0A7S0NK04</accession>
<feature type="region of interest" description="Disordered" evidence="12">
    <location>
        <begin position="1"/>
        <end position="20"/>
    </location>
</feature>
<dbReference type="FunFam" id="3.40.850.10:FF:000012">
    <property type="entry name" value="Kinesin-like protein"/>
    <property type="match status" value="1"/>
</dbReference>
<dbReference type="PANTHER" id="PTHR47971:SF8">
    <property type="entry name" value="KINESIN-LIKE PROTEIN"/>
    <property type="match status" value="1"/>
</dbReference>
<evidence type="ECO:0000256" key="11">
    <source>
        <dbReference type="SAM" id="Coils"/>
    </source>
</evidence>
<evidence type="ECO:0000256" key="12">
    <source>
        <dbReference type="SAM" id="MobiDB-lite"/>
    </source>
</evidence>
<keyword evidence="5 9" id="KW-0067">ATP-binding</keyword>
<keyword evidence="3 10" id="KW-0493">Microtubule</keyword>
<keyword evidence="11" id="KW-0175">Coiled coil</keyword>
<dbReference type="InterPro" id="IPR001752">
    <property type="entry name" value="Kinesin_motor_dom"/>
</dbReference>
<dbReference type="Gene3D" id="3.40.850.10">
    <property type="entry name" value="Kinesin motor domain"/>
    <property type="match status" value="1"/>
</dbReference>
<dbReference type="SUPFAM" id="SSF52540">
    <property type="entry name" value="P-loop containing nucleoside triphosphate hydrolases"/>
    <property type="match status" value="1"/>
</dbReference>
<dbReference type="PROSITE" id="PS50067">
    <property type="entry name" value="KINESIN_MOTOR_2"/>
    <property type="match status" value="1"/>
</dbReference>
<evidence type="ECO:0000313" key="14">
    <source>
        <dbReference type="EMBL" id="CAD8518405.1"/>
    </source>
</evidence>
<evidence type="ECO:0000256" key="3">
    <source>
        <dbReference type="ARBA" id="ARBA00022701"/>
    </source>
</evidence>
<feature type="coiled-coil region" evidence="11">
    <location>
        <begin position="846"/>
        <end position="908"/>
    </location>
</feature>
<gene>
    <name evidence="14" type="ORF">MCOM1403_LOCUS5831</name>
</gene>
<dbReference type="PROSITE" id="PS00411">
    <property type="entry name" value="KINESIN_MOTOR_1"/>
    <property type="match status" value="1"/>
</dbReference>
<dbReference type="InterPro" id="IPR027640">
    <property type="entry name" value="Kinesin-like_fam"/>
</dbReference>
<evidence type="ECO:0000256" key="1">
    <source>
        <dbReference type="ARBA" id="ARBA00004245"/>
    </source>
</evidence>
<feature type="compositionally biased region" description="Basic and acidic residues" evidence="12">
    <location>
        <begin position="687"/>
        <end position="725"/>
    </location>
</feature>